<dbReference type="GO" id="GO:0000155">
    <property type="term" value="F:phosphorelay sensor kinase activity"/>
    <property type="evidence" value="ECO:0007669"/>
    <property type="project" value="InterPro"/>
</dbReference>
<dbReference type="Pfam" id="PF07494">
    <property type="entry name" value="Reg_prop"/>
    <property type="match status" value="2"/>
</dbReference>
<dbReference type="SUPFAM" id="SSF47384">
    <property type="entry name" value="Homodimeric domain of signal transducing histidine kinase"/>
    <property type="match status" value="1"/>
</dbReference>
<evidence type="ECO:0000259" key="10">
    <source>
        <dbReference type="PROSITE" id="PS50109"/>
    </source>
</evidence>
<dbReference type="Gene3D" id="1.10.287.130">
    <property type="match status" value="1"/>
</dbReference>
<dbReference type="SUPFAM" id="SSF52172">
    <property type="entry name" value="CheY-like"/>
    <property type="match status" value="1"/>
</dbReference>
<keyword evidence="13" id="KW-1185">Reference proteome</keyword>
<dbReference type="Pfam" id="PF02518">
    <property type="entry name" value="HATPase_c"/>
    <property type="match status" value="1"/>
</dbReference>
<dbReference type="InterPro" id="IPR011110">
    <property type="entry name" value="Reg_prop"/>
</dbReference>
<evidence type="ECO:0000256" key="6">
    <source>
        <dbReference type="ARBA" id="ARBA00023012"/>
    </source>
</evidence>
<dbReference type="InterPro" id="IPR013783">
    <property type="entry name" value="Ig-like_fold"/>
</dbReference>
<dbReference type="SMART" id="SM00387">
    <property type="entry name" value="HATPase_c"/>
    <property type="match status" value="1"/>
</dbReference>
<protein>
    <recommendedName>
        <fullName evidence="2">histidine kinase</fullName>
        <ecNumber evidence="2">2.7.13.3</ecNumber>
    </recommendedName>
</protein>
<dbReference type="Gene3D" id="2.60.40.10">
    <property type="entry name" value="Immunoglobulins"/>
    <property type="match status" value="1"/>
</dbReference>
<keyword evidence="6" id="KW-0902">Two-component regulatory system</keyword>
<dbReference type="FunFam" id="3.30.565.10:FF:000010">
    <property type="entry name" value="Sensor histidine kinase RcsC"/>
    <property type="match status" value="1"/>
</dbReference>
<dbReference type="InterPro" id="IPR005467">
    <property type="entry name" value="His_kinase_dom"/>
</dbReference>
<feature type="modified residue" description="4-aspartylphosphate" evidence="7">
    <location>
        <position position="1107"/>
    </location>
</feature>
<keyword evidence="9" id="KW-0732">Signal</keyword>
<dbReference type="EMBL" id="OCND01000009">
    <property type="protein sequence ID" value="SOD56387.1"/>
    <property type="molecule type" value="Genomic_DNA"/>
</dbReference>
<dbReference type="CDD" id="cd00082">
    <property type="entry name" value="HisKA"/>
    <property type="match status" value="1"/>
</dbReference>
<comment type="catalytic activity">
    <reaction evidence="1">
        <text>ATP + protein L-histidine = ADP + protein N-phospho-L-histidine.</text>
        <dbReference type="EC" id="2.7.13.3"/>
    </reaction>
</comment>
<evidence type="ECO:0000256" key="2">
    <source>
        <dbReference type="ARBA" id="ARBA00012438"/>
    </source>
</evidence>
<keyword evidence="5" id="KW-0418">Kinase</keyword>
<dbReference type="AlphaFoldDB" id="A0A286DCK3"/>
<dbReference type="RefSeq" id="WP_238394689.1">
    <property type="nucleotide sequence ID" value="NZ_OCND01000009.1"/>
</dbReference>
<dbReference type="SMART" id="SM00388">
    <property type="entry name" value="HisKA"/>
    <property type="match status" value="1"/>
</dbReference>
<dbReference type="EC" id="2.7.13.3" evidence="2"/>
<reference evidence="12 13" key="1">
    <citation type="submission" date="2017-09" db="EMBL/GenBank/DDBJ databases">
        <authorList>
            <person name="Ehlers B."/>
            <person name="Leendertz F.H."/>
        </authorList>
    </citation>
    <scope>NUCLEOTIDE SEQUENCE [LARGE SCALE GENOMIC DNA]</scope>
    <source>
        <strain evidence="12 13">CGMCC 1.10978</strain>
    </source>
</reference>
<dbReference type="GO" id="GO:0005886">
    <property type="term" value="C:plasma membrane"/>
    <property type="evidence" value="ECO:0007669"/>
    <property type="project" value="TreeGrafter"/>
</dbReference>
<dbReference type="Gene3D" id="3.30.565.10">
    <property type="entry name" value="Histidine kinase-like ATPase, C-terminal domain"/>
    <property type="match status" value="1"/>
</dbReference>
<feature type="transmembrane region" description="Helical" evidence="8">
    <location>
        <begin position="765"/>
        <end position="785"/>
    </location>
</feature>
<evidence type="ECO:0000313" key="12">
    <source>
        <dbReference type="EMBL" id="SOD56387.1"/>
    </source>
</evidence>
<dbReference type="InterPro" id="IPR015943">
    <property type="entry name" value="WD40/YVTN_repeat-like_dom_sf"/>
</dbReference>
<dbReference type="GO" id="GO:0009927">
    <property type="term" value="F:histidine phosphotransfer kinase activity"/>
    <property type="evidence" value="ECO:0007669"/>
    <property type="project" value="TreeGrafter"/>
</dbReference>
<dbReference type="Proteomes" id="UP000219374">
    <property type="component" value="Unassembled WGS sequence"/>
</dbReference>
<dbReference type="PROSITE" id="PS50109">
    <property type="entry name" value="HIS_KIN"/>
    <property type="match status" value="1"/>
</dbReference>
<dbReference type="FunFam" id="1.10.287.130:FF:000028">
    <property type="entry name" value="Hybrid signal transduction histidine kinase"/>
    <property type="match status" value="1"/>
</dbReference>
<evidence type="ECO:0000256" key="1">
    <source>
        <dbReference type="ARBA" id="ARBA00000085"/>
    </source>
</evidence>
<sequence>MGKRLRVWLLGLLWVCAQAPAAVPEIPRFRMLGVADGLPSTTITALARDRQGYLWMATWDGVARYDGVSFRVWRHDPSDPASLRGNVVQALHVDQRDRVWVASEGGGLSVMDAGRNGFRHYRMADHPDIGSDDVFAIASRGDEIWFGTFGGGLHRLDDAGKVTRFAAAPDGLPSDTVLSLAFDSKGGLWIGTLAGLARYDGQRIRRQALPVGGSPIVYSITPEADAMWVGSAEGVFRWQDAAWITPAWSPMFARPNAVIAVASDGAGEYWLGSQRGLWRTSGDSAPTPVTHDQDSNGVGRVLQALLVQPDGALWVAIPTKGLAYLRSDWRRIAAFSAENGLGGGLYRALAQSRDGGLWLGSSIGQIERLDARTGEVAALELHAERLKSHRFTSALEDDEGRLWIGARNALLSYEPATGALREWKTTAARDPVPDAGSIDWLLATSDGGLWLATQMGGIQRRDRATGRVTDQMTALGGDEFVEIEAMALGPDGQPWLAAGDGLMRWQPQARRFVPVDAFGGGRVYSLAFDRQQRLWLHRLSGLERWQRQADGRWQKQLDIGAREGLPAVESTGLRIDGQDRPWLATRRGLFRIEAVPEQPVGVRNFGVRDGLLNQEFNDRALLMTADGVLVGSAADGSVMLLDTGMAERDRFEPNLMLDSISVSRGDQHRGLPLQGGFEIQSGEHELQISMRLLAYEDPASNRYRTRLDGFDSGWVEQGATGERVFSALSPGRYTLHMQGIDAAGNASAQKTLAFRVLPPWWRSPWGIAAFVALAVLWLAWTAAAYQRRVRRRSAWQLANHKRELAEQASEAKTRFLATLGHEVRTPMTGVLGMSELLLETPLDDTQRGYTQSIQRAGTHLLRLVNDALDLARIEAGKLELQSVDFDLHALLDDVVALMAPVAGKRGLRFSDELAPGLPRWVRGDPLRLRQILLNLLGNAIKFTEQGQVSLRAGPLAGQRVQLEISDTGPGINAEQQARLFQRFEQADGVRTAARYGGSGLGLAICQELAVAMGGWIGVESTPGVGARFVVELPFAPASGPPPQQRRLDVGKPKTAALKVLLVEDDMTVAEVIAGLLRMRGHRVSHAVHGLAALAEATTQEFDIALLDLDLPGIDGLMLAGQLRQGGFAAPLLAITARADAEAEPQAQAAGFDGFLRKPVTGDMLAEAIERLLGEQSVQEAGR</sequence>
<dbReference type="InterPro" id="IPR001789">
    <property type="entry name" value="Sig_transdc_resp-reg_receiver"/>
</dbReference>
<evidence type="ECO:0000256" key="3">
    <source>
        <dbReference type="ARBA" id="ARBA00022553"/>
    </source>
</evidence>
<evidence type="ECO:0000256" key="7">
    <source>
        <dbReference type="PROSITE-ProRule" id="PRU00169"/>
    </source>
</evidence>
<dbReference type="InterPro" id="IPR003594">
    <property type="entry name" value="HATPase_dom"/>
</dbReference>
<dbReference type="InterPro" id="IPR011123">
    <property type="entry name" value="Y_Y_Y"/>
</dbReference>
<keyword evidence="8" id="KW-0812">Transmembrane</keyword>
<keyword evidence="4" id="KW-0808">Transferase</keyword>
<dbReference type="PANTHER" id="PTHR43047">
    <property type="entry name" value="TWO-COMPONENT HISTIDINE PROTEIN KINASE"/>
    <property type="match status" value="1"/>
</dbReference>
<dbReference type="InterPro" id="IPR036890">
    <property type="entry name" value="HATPase_C_sf"/>
</dbReference>
<dbReference type="Pfam" id="PF00512">
    <property type="entry name" value="HisKA"/>
    <property type="match status" value="1"/>
</dbReference>
<dbReference type="SUPFAM" id="SSF55874">
    <property type="entry name" value="ATPase domain of HSP90 chaperone/DNA topoisomerase II/histidine kinase"/>
    <property type="match status" value="1"/>
</dbReference>
<dbReference type="CDD" id="cd17546">
    <property type="entry name" value="REC_hyHK_CKI1_RcsC-like"/>
    <property type="match status" value="1"/>
</dbReference>
<accession>A0A286DCK3</accession>
<feature type="signal peptide" evidence="9">
    <location>
        <begin position="1"/>
        <end position="21"/>
    </location>
</feature>
<dbReference type="InterPro" id="IPR003661">
    <property type="entry name" value="HisK_dim/P_dom"/>
</dbReference>
<dbReference type="PROSITE" id="PS50110">
    <property type="entry name" value="RESPONSE_REGULATORY"/>
    <property type="match status" value="1"/>
</dbReference>
<keyword evidence="3 7" id="KW-0597">Phosphoprotein</keyword>
<evidence type="ECO:0000256" key="9">
    <source>
        <dbReference type="SAM" id="SignalP"/>
    </source>
</evidence>
<dbReference type="Pfam" id="PF00072">
    <property type="entry name" value="Response_reg"/>
    <property type="match status" value="1"/>
</dbReference>
<dbReference type="Gene3D" id="2.130.10.10">
    <property type="entry name" value="YVTN repeat-like/Quinoprotein amine dehydrogenase"/>
    <property type="match status" value="3"/>
</dbReference>
<dbReference type="PANTHER" id="PTHR43047:SF72">
    <property type="entry name" value="OSMOSENSING HISTIDINE PROTEIN KINASE SLN1"/>
    <property type="match status" value="1"/>
</dbReference>
<dbReference type="SMART" id="SM00448">
    <property type="entry name" value="REC"/>
    <property type="match status" value="1"/>
</dbReference>
<dbReference type="InterPro" id="IPR004358">
    <property type="entry name" value="Sig_transdc_His_kin-like_C"/>
</dbReference>
<dbReference type="Gene3D" id="3.40.50.2300">
    <property type="match status" value="1"/>
</dbReference>
<name>A0A286DCK3_9GAMM</name>
<keyword evidence="8" id="KW-0472">Membrane</keyword>
<evidence type="ECO:0000259" key="11">
    <source>
        <dbReference type="PROSITE" id="PS50110"/>
    </source>
</evidence>
<dbReference type="Pfam" id="PF07495">
    <property type="entry name" value="Y_Y_Y"/>
    <property type="match status" value="1"/>
</dbReference>
<dbReference type="CDD" id="cd16922">
    <property type="entry name" value="HATPase_EvgS-ArcB-TorS-like"/>
    <property type="match status" value="1"/>
</dbReference>
<evidence type="ECO:0000256" key="5">
    <source>
        <dbReference type="ARBA" id="ARBA00022777"/>
    </source>
</evidence>
<dbReference type="InterPro" id="IPR036097">
    <property type="entry name" value="HisK_dim/P_sf"/>
</dbReference>
<proteinExistence type="predicted"/>
<feature type="domain" description="Response regulatory" evidence="11">
    <location>
        <begin position="1058"/>
        <end position="1172"/>
    </location>
</feature>
<keyword evidence="8" id="KW-1133">Transmembrane helix</keyword>
<dbReference type="PRINTS" id="PR00344">
    <property type="entry name" value="BCTRLSENSOR"/>
</dbReference>
<gene>
    <name evidence="12" type="ORF">SAMN06296416_109108</name>
</gene>
<evidence type="ECO:0000256" key="4">
    <source>
        <dbReference type="ARBA" id="ARBA00022679"/>
    </source>
</evidence>
<dbReference type="InterPro" id="IPR011006">
    <property type="entry name" value="CheY-like_superfamily"/>
</dbReference>
<feature type="domain" description="Histidine kinase" evidence="10">
    <location>
        <begin position="818"/>
        <end position="1036"/>
    </location>
</feature>
<dbReference type="SUPFAM" id="SSF50998">
    <property type="entry name" value="Quinoprotein alcohol dehydrogenase-like"/>
    <property type="match status" value="1"/>
</dbReference>
<organism evidence="12 13">
    <name type="scientific">Pseudoxanthomonas wuyuanensis</name>
    <dbReference type="NCBI Taxonomy" id="1073196"/>
    <lineage>
        <taxon>Bacteria</taxon>
        <taxon>Pseudomonadati</taxon>
        <taxon>Pseudomonadota</taxon>
        <taxon>Gammaproteobacteria</taxon>
        <taxon>Lysobacterales</taxon>
        <taxon>Lysobacteraceae</taxon>
        <taxon>Pseudoxanthomonas</taxon>
    </lineage>
</organism>
<dbReference type="InterPro" id="IPR011047">
    <property type="entry name" value="Quinoprotein_ADH-like_sf"/>
</dbReference>
<evidence type="ECO:0000313" key="13">
    <source>
        <dbReference type="Proteomes" id="UP000219374"/>
    </source>
</evidence>
<evidence type="ECO:0000256" key="8">
    <source>
        <dbReference type="SAM" id="Phobius"/>
    </source>
</evidence>
<feature type="chain" id="PRO_5013013043" description="histidine kinase" evidence="9">
    <location>
        <begin position="22"/>
        <end position="1182"/>
    </location>
</feature>